<feature type="domain" description="LysM" evidence="12">
    <location>
        <begin position="89"/>
        <end position="133"/>
    </location>
</feature>
<keyword evidence="14" id="KW-1185">Reference proteome</keyword>
<feature type="compositionally biased region" description="Polar residues" evidence="10">
    <location>
        <begin position="145"/>
        <end position="156"/>
    </location>
</feature>
<evidence type="ECO:0000256" key="5">
    <source>
        <dbReference type="ARBA" id="ARBA00022989"/>
    </source>
</evidence>
<feature type="region of interest" description="Disordered" evidence="10">
    <location>
        <begin position="52"/>
        <end position="81"/>
    </location>
</feature>
<protein>
    <recommendedName>
        <fullName evidence="9">LysM and putative peptidoglycan-binding domain-containing protein 3</fullName>
    </recommendedName>
</protein>
<dbReference type="InterPro" id="IPR018392">
    <property type="entry name" value="LysM"/>
</dbReference>
<keyword evidence="3" id="KW-1003">Cell membrane</keyword>
<dbReference type="PANTHER" id="PTHR20932:SF5">
    <property type="entry name" value="AND PUTATIVE PEPTIDOGLYCAN-BINDING DOMAIN-CONTAINING PROTEIN 3-RELATED"/>
    <property type="match status" value="1"/>
</dbReference>
<sequence length="328" mass="36488">MRSVRFCKVKPVDSPDCISEKMTGRNQYNGFQSATTMQPATGAHTYIFGSNSETECSEEDGESNELRSRGRERHRRSTSSERKDDIVYVMRDIKEGDTLISISLQYFCSVTDLKRANNLLTEQDFFALRSIKIPVKKFSLFTETHSTAPHKSNSPSGVRRIPEIPLSTGSADSSPSSSSSTDSVECFLQEKDKDIERLVKYTNPSRSSLSEVVSSLNSQQPVQGEAERRSAGRKDPYYGADWGMRWWTAVAIMLVVGIVTPVFYLLYYEVLMKADVSHHTATESITTVSNIGGVPDLPAVKAVPHQDSLMHPAVEHPASVLGQEHKKT</sequence>
<keyword evidence="6" id="KW-0333">Golgi apparatus</keyword>
<feature type="transmembrane region" description="Helical" evidence="11">
    <location>
        <begin position="246"/>
        <end position="267"/>
    </location>
</feature>
<accession>A0AA88MV08</accession>
<dbReference type="Proteomes" id="UP001187315">
    <property type="component" value="Unassembled WGS sequence"/>
</dbReference>
<organism evidence="13 14">
    <name type="scientific">Tachysurus vachellii</name>
    <name type="common">Darkbarbel catfish</name>
    <name type="synonym">Pelteobagrus vachellii</name>
    <dbReference type="NCBI Taxonomy" id="175792"/>
    <lineage>
        <taxon>Eukaryota</taxon>
        <taxon>Metazoa</taxon>
        <taxon>Chordata</taxon>
        <taxon>Craniata</taxon>
        <taxon>Vertebrata</taxon>
        <taxon>Euteleostomi</taxon>
        <taxon>Actinopterygii</taxon>
        <taxon>Neopterygii</taxon>
        <taxon>Teleostei</taxon>
        <taxon>Ostariophysi</taxon>
        <taxon>Siluriformes</taxon>
        <taxon>Bagridae</taxon>
        <taxon>Tachysurus</taxon>
    </lineage>
</organism>
<evidence type="ECO:0000256" key="8">
    <source>
        <dbReference type="ARBA" id="ARBA00037465"/>
    </source>
</evidence>
<evidence type="ECO:0000256" key="10">
    <source>
        <dbReference type="SAM" id="MobiDB-lite"/>
    </source>
</evidence>
<reference evidence="13" key="1">
    <citation type="submission" date="2023-08" db="EMBL/GenBank/DDBJ databases">
        <title>Pelteobagrus vachellii genome.</title>
        <authorList>
            <person name="Liu H."/>
        </authorList>
    </citation>
    <scope>NUCLEOTIDE SEQUENCE</scope>
    <source>
        <strain evidence="13">PRFRI_2022a</strain>
        <tissue evidence="13">Muscle</tissue>
    </source>
</reference>
<comment type="subcellular location">
    <subcellularLocation>
        <location evidence="1">Cell membrane</location>
        <topology evidence="1">Single-pass membrane protein</topology>
    </subcellularLocation>
    <subcellularLocation>
        <location evidence="2">Golgi apparatus</location>
    </subcellularLocation>
</comment>
<dbReference type="CDD" id="cd00118">
    <property type="entry name" value="LysM"/>
    <property type="match status" value="1"/>
</dbReference>
<evidence type="ECO:0000256" key="2">
    <source>
        <dbReference type="ARBA" id="ARBA00004555"/>
    </source>
</evidence>
<keyword evidence="7 11" id="KW-0472">Membrane</keyword>
<evidence type="ECO:0000256" key="1">
    <source>
        <dbReference type="ARBA" id="ARBA00004162"/>
    </source>
</evidence>
<evidence type="ECO:0000313" key="13">
    <source>
        <dbReference type="EMBL" id="KAK2845602.1"/>
    </source>
</evidence>
<keyword evidence="5 11" id="KW-1133">Transmembrane helix</keyword>
<dbReference type="Gene3D" id="3.10.350.10">
    <property type="entry name" value="LysM domain"/>
    <property type="match status" value="1"/>
</dbReference>
<dbReference type="EMBL" id="JAVHJS010000010">
    <property type="protein sequence ID" value="KAK2845602.1"/>
    <property type="molecule type" value="Genomic_DNA"/>
</dbReference>
<evidence type="ECO:0000256" key="3">
    <source>
        <dbReference type="ARBA" id="ARBA00022475"/>
    </source>
</evidence>
<evidence type="ECO:0000256" key="11">
    <source>
        <dbReference type="SAM" id="Phobius"/>
    </source>
</evidence>
<dbReference type="GO" id="GO:0005794">
    <property type="term" value="C:Golgi apparatus"/>
    <property type="evidence" value="ECO:0007669"/>
    <property type="project" value="UniProtKB-SubCell"/>
</dbReference>
<dbReference type="AlphaFoldDB" id="A0AA88MV08"/>
<dbReference type="GO" id="GO:0005886">
    <property type="term" value="C:plasma membrane"/>
    <property type="evidence" value="ECO:0007669"/>
    <property type="project" value="UniProtKB-SubCell"/>
</dbReference>
<dbReference type="GO" id="GO:0007030">
    <property type="term" value="P:Golgi organization"/>
    <property type="evidence" value="ECO:0007669"/>
    <property type="project" value="TreeGrafter"/>
</dbReference>
<evidence type="ECO:0000313" key="14">
    <source>
        <dbReference type="Proteomes" id="UP001187315"/>
    </source>
</evidence>
<evidence type="ECO:0000256" key="4">
    <source>
        <dbReference type="ARBA" id="ARBA00022692"/>
    </source>
</evidence>
<keyword evidence="4 11" id="KW-0812">Transmembrane</keyword>
<dbReference type="InterPro" id="IPR036779">
    <property type="entry name" value="LysM_dom_sf"/>
</dbReference>
<feature type="region of interest" description="Disordered" evidence="10">
    <location>
        <begin position="145"/>
        <end position="183"/>
    </location>
</feature>
<dbReference type="SMART" id="SM00257">
    <property type="entry name" value="LysM"/>
    <property type="match status" value="1"/>
</dbReference>
<evidence type="ECO:0000256" key="9">
    <source>
        <dbReference type="ARBA" id="ARBA00040993"/>
    </source>
</evidence>
<dbReference type="Pfam" id="PF01476">
    <property type="entry name" value="LysM"/>
    <property type="match status" value="1"/>
</dbReference>
<feature type="compositionally biased region" description="Low complexity" evidence="10">
    <location>
        <begin position="167"/>
        <end position="183"/>
    </location>
</feature>
<evidence type="ECO:0000256" key="7">
    <source>
        <dbReference type="ARBA" id="ARBA00023136"/>
    </source>
</evidence>
<dbReference type="PANTHER" id="PTHR20932">
    <property type="entry name" value="LYSM AND PUTATIVE PEPTIDOGLYCAN-BINDING DOMAIN-CONTAINING PROTEIN"/>
    <property type="match status" value="1"/>
</dbReference>
<name>A0AA88MV08_TACVA</name>
<gene>
    <name evidence="13" type="ORF">Q7C36_010456</name>
</gene>
<dbReference type="PROSITE" id="PS51782">
    <property type="entry name" value="LYSM"/>
    <property type="match status" value="1"/>
</dbReference>
<comment type="function">
    <text evidence="8">Essential for Golgi structural integrity.</text>
</comment>
<dbReference type="InterPro" id="IPR045030">
    <property type="entry name" value="LYSM1-4"/>
</dbReference>
<feature type="compositionally biased region" description="Basic and acidic residues" evidence="10">
    <location>
        <begin position="225"/>
        <end position="234"/>
    </location>
</feature>
<proteinExistence type="predicted"/>
<evidence type="ECO:0000256" key="6">
    <source>
        <dbReference type="ARBA" id="ARBA00023034"/>
    </source>
</evidence>
<feature type="region of interest" description="Disordered" evidence="10">
    <location>
        <begin position="210"/>
        <end position="234"/>
    </location>
</feature>
<evidence type="ECO:0000259" key="12">
    <source>
        <dbReference type="PROSITE" id="PS51782"/>
    </source>
</evidence>
<comment type="caution">
    <text evidence="13">The sequence shown here is derived from an EMBL/GenBank/DDBJ whole genome shotgun (WGS) entry which is preliminary data.</text>
</comment>